<evidence type="ECO:0000313" key="1">
    <source>
        <dbReference type="Proteomes" id="UP000046393"/>
    </source>
</evidence>
<keyword evidence="1" id="KW-1185">Reference proteome</keyword>
<dbReference type="WBParaSite" id="SMUV_0000980701-mRNA-1">
    <property type="protein sequence ID" value="SMUV_0000980701-mRNA-1"/>
    <property type="gene ID" value="SMUV_0000980701"/>
</dbReference>
<dbReference type="AlphaFoldDB" id="A0A0N5AXX4"/>
<protein>
    <submittedName>
        <fullName evidence="2">Uncharacterized protein</fullName>
    </submittedName>
</protein>
<organism evidence="1 2">
    <name type="scientific">Syphacia muris</name>
    <dbReference type="NCBI Taxonomy" id="451379"/>
    <lineage>
        <taxon>Eukaryota</taxon>
        <taxon>Metazoa</taxon>
        <taxon>Ecdysozoa</taxon>
        <taxon>Nematoda</taxon>
        <taxon>Chromadorea</taxon>
        <taxon>Rhabditida</taxon>
        <taxon>Spirurina</taxon>
        <taxon>Oxyuridomorpha</taxon>
        <taxon>Oxyuroidea</taxon>
        <taxon>Oxyuridae</taxon>
        <taxon>Syphacia</taxon>
    </lineage>
</organism>
<accession>A0A0N5AXX4</accession>
<name>A0A0N5AXX4_9BILA</name>
<sequence length="158" mass="17824">MEVSSANKHIIREEAKGNDLRAVMQQNCLNTTDLPFIDGTKSVLSVDTSSFRLWLLEFTSGDSGSVVESFHPVQENNDNAKKESCSKQSEYKLSVENFTNETMSKSQLPLGIPLHTEDSANTETNKQLALNRIAYKLRQNLSDKWYFRLKHILLGTIG</sequence>
<evidence type="ECO:0000313" key="2">
    <source>
        <dbReference type="WBParaSite" id="SMUV_0000980701-mRNA-1"/>
    </source>
</evidence>
<dbReference type="Proteomes" id="UP000046393">
    <property type="component" value="Unplaced"/>
</dbReference>
<reference evidence="2" key="1">
    <citation type="submission" date="2017-02" db="UniProtKB">
        <authorList>
            <consortium name="WormBaseParasite"/>
        </authorList>
    </citation>
    <scope>IDENTIFICATION</scope>
</reference>
<proteinExistence type="predicted"/>